<dbReference type="SUPFAM" id="SSF55874">
    <property type="entry name" value="ATPase domain of HSP90 chaperone/DNA topoisomerase II/histidine kinase"/>
    <property type="match status" value="1"/>
</dbReference>
<dbReference type="InterPro" id="IPR036890">
    <property type="entry name" value="HATPase_C_sf"/>
</dbReference>
<comment type="caution">
    <text evidence="1">The sequence shown here is derived from an EMBL/GenBank/DDBJ whole genome shotgun (WGS) entry which is preliminary data.</text>
</comment>
<dbReference type="Proteomes" id="UP001184853">
    <property type="component" value="Unassembled WGS sequence"/>
</dbReference>
<keyword evidence="2" id="KW-1185">Reference proteome</keyword>
<gene>
    <name evidence="1" type="ORF">J2781_002821</name>
</gene>
<name>A0ABU1LGP7_9FLAO</name>
<evidence type="ECO:0000313" key="2">
    <source>
        <dbReference type="Proteomes" id="UP001184853"/>
    </source>
</evidence>
<sequence>MKFTDNTFIKIEGVYYPQILNTVKKSSNPMQPIFEAFTNSLEAIDLIKNKIEKGSITITCYFNYDTIKNLELDKIIIEDTGKGFDDKEFERFLTFADTRKGYNNKGSGRLQLVHYFENCEYISVFKEKETFKQRTFKISKSNKYIISNNTITFLNKTENITATKTGTTLILRNLISKSDEQYYKFQIGELKEKLINHYIQYFCLHRENLPQIKLKQFIDGEFDKKLEITSDDIPSIDKTFDFDVNYNRASLDGRSIEKLKKTEKFNISSFKISKNKFPENIIKLTSKDEVVDLEEQKINLTCISSKDYVDDSRFLFLISSKYLNDRDSDVRGELKIPTKATFNTDLGLFHLEEIFLEDIEENANNSIISQYTAIQKKNQEKRERVEELKSMFLLNDEFLNNISISLNDTEESILQKVYIAESKQEAKIDSNIKNQIEQLEALDPTSKDYEDEFNECIDKLAKEIPLQNRKALTHYVARRRLVLELFDKILDKKLQIQNDKSRNKDEALIHNLIFKQKSDNPDTSDLWLINEDFILFKGSSELMLKDLVINDVKIFKDDSELTKEELEFKDSLEEKRYDKRPDVLLFPDEGKCIIIEFKTPNVNVSDYLTQIQNYATLLRNYTKDEFQFDTFYGYLLGEKINALEVDAHDPDFKEAYHFDYLFRPQKTVSGKISNRPDGAIYMEIIKYSTLLARAKNRNDVFIKKLTEKNETKFKGDDNL</sequence>
<proteinExistence type="predicted"/>
<dbReference type="RefSeq" id="WP_115979778.1">
    <property type="nucleotide sequence ID" value="NZ_JAVDQS010000007.1"/>
</dbReference>
<protein>
    <recommendedName>
        <fullName evidence="3">Histidine kinase/DNA gyrase B/HSP90-like ATPase</fullName>
    </recommendedName>
</protein>
<dbReference type="EMBL" id="JAVDQS010000007">
    <property type="protein sequence ID" value="MDR6405887.1"/>
    <property type="molecule type" value="Genomic_DNA"/>
</dbReference>
<reference evidence="1 2" key="1">
    <citation type="submission" date="2023-07" db="EMBL/GenBank/DDBJ databases">
        <title>Sorghum-associated microbial communities from plants grown in Nebraska, USA.</title>
        <authorList>
            <person name="Schachtman D."/>
        </authorList>
    </citation>
    <scope>NUCLEOTIDE SEQUENCE [LARGE SCALE GENOMIC DNA]</scope>
    <source>
        <strain evidence="1 2">DS1709</strain>
    </source>
</reference>
<evidence type="ECO:0008006" key="3">
    <source>
        <dbReference type="Google" id="ProtNLM"/>
    </source>
</evidence>
<accession>A0ABU1LGP7</accession>
<organism evidence="1 2">
    <name type="scientific">Chryseobacterium geocarposphaerae</name>
    <dbReference type="NCBI Taxonomy" id="1416776"/>
    <lineage>
        <taxon>Bacteria</taxon>
        <taxon>Pseudomonadati</taxon>
        <taxon>Bacteroidota</taxon>
        <taxon>Flavobacteriia</taxon>
        <taxon>Flavobacteriales</taxon>
        <taxon>Weeksellaceae</taxon>
        <taxon>Chryseobacterium group</taxon>
        <taxon>Chryseobacterium</taxon>
    </lineage>
</organism>
<evidence type="ECO:0000313" key="1">
    <source>
        <dbReference type="EMBL" id="MDR6405887.1"/>
    </source>
</evidence>